<sequence length="259" mass="28947">MNFSYSFGLVSYVLALFLLGLYPKVRILPISFDASLLFHFIAFFLLYIFLFDRLKKKLLSFLIAFSIAGVIELLQRFVPSRFPSLSDFIYDLAGIVTAFMVGFKGKDVVFKLVYSFLGIGYIPVGPGTLASLVFTVFIYYSKSIRAIYVWQIFVILLPMAIVASQKAEDLMGEDPSLCVIDEVVGVALPLIFLKFNVKLYALAFLFFRLFDILKPFGIKKLEKIRGGLGIVLDDLVSGGFALLAVKLVVIILLQVGVNL</sequence>
<dbReference type="InterPro" id="IPR007686">
    <property type="entry name" value="YutG/PgpA"/>
</dbReference>
<name>A0A7V3KPM5_UNCW3</name>
<dbReference type="NCBIfam" id="NF037970">
    <property type="entry name" value="vanZ_1"/>
    <property type="match status" value="1"/>
</dbReference>
<dbReference type="InterPro" id="IPR026037">
    <property type="entry name" value="PgpA"/>
</dbReference>
<organism evidence="4">
    <name type="scientific">candidate division WOR-3 bacterium</name>
    <dbReference type="NCBI Taxonomy" id="2052148"/>
    <lineage>
        <taxon>Bacteria</taxon>
        <taxon>Bacteria division WOR-3</taxon>
    </lineage>
</organism>
<reference evidence="4" key="1">
    <citation type="journal article" date="2020" name="mSystems">
        <title>Genome- and Community-Level Interaction Insights into Carbon Utilization and Element Cycling Functions of Hydrothermarchaeota in Hydrothermal Sediment.</title>
        <authorList>
            <person name="Zhou Z."/>
            <person name="Liu Y."/>
            <person name="Xu W."/>
            <person name="Pan J."/>
            <person name="Luo Z.H."/>
            <person name="Li M."/>
        </authorList>
    </citation>
    <scope>NUCLEOTIDE SEQUENCE [LARGE SCALE GENOMIC DNA]</scope>
    <source>
        <strain evidence="4">SpSt-754</strain>
    </source>
</reference>
<feature type="transmembrane region" description="Helical" evidence="1">
    <location>
        <begin position="115"/>
        <end position="140"/>
    </location>
</feature>
<keyword evidence="1" id="KW-1133">Transmembrane helix</keyword>
<dbReference type="GO" id="GO:0008962">
    <property type="term" value="F:phosphatidylglycerophosphatase activity"/>
    <property type="evidence" value="ECO:0007669"/>
    <property type="project" value="InterPro"/>
</dbReference>
<evidence type="ECO:0000259" key="3">
    <source>
        <dbReference type="Pfam" id="PF04892"/>
    </source>
</evidence>
<feature type="domain" description="VanZ-like" evidence="3">
    <location>
        <begin position="37"/>
        <end position="101"/>
    </location>
</feature>
<protein>
    <submittedName>
        <fullName evidence="4">Phosphatidylglycerophosphatase A</fullName>
    </submittedName>
</protein>
<dbReference type="AlphaFoldDB" id="A0A7V3KPM5"/>
<dbReference type="EMBL" id="DTGD01000254">
    <property type="protein sequence ID" value="HGB36577.1"/>
    <property type="molecule type" value="Genomic_DNA"/>
</dbReference>
<dbReference type="Pfam" id="PF04608">
    <property type="entry name" value="PgpA"/>
    <property type="match status" value="1"/>
</dbReference>
<keyword evidence="1" id="KW-0812">Transmembrane</keyword>
<dbReference type="Pfam" id="PF04892">
    <property type="entry name" value="VanZ"/>
    <property type="match status" value="1"/>
</dbReference>
<dbReference type="PANTHER" id="PTHR36305:SF1">
    <property type="entry name" value="PHOSPHATIDYLGLYCEROPHOSPHATASE A"/>
    <property type="match status" value="1"/>
</dbReference>
<feature type="transmembrane region" description="Helical" evidence="1">
    <location>
        <begin position="34"/>
        <end position="52"/>
    </location>
</feature>
<feature type="transmembrane region" description="Helical" evidence="1">
    <location>
        <begin position="147"/>
        <end position="164"/>
    </location>
</feature>
<feature type="domain" description="YutG/PgpA" evidence="2">
    <location>
        <begin position="113"/>
        <end position="248"/>
    </location>
</feature>
<feature type="transmembrane region" description="Helical" evidence="1">
    <location>
        <begin position="6"/>
        <end position="22"/>
    </location>
</feature>
<evidence type="ECO:0000259" key="2">
    <source>
        <dbReference type="Pfam" id="PF04608"/>
    </source>
</evidence>
<feature type="transmembrane region" description="Helical" evidence="1">
    <location>
        <begin position="228"/>
        <end position="253"/>
    </location>
</feature>
<feature type="transmembrane region" description="Helical" evidence="1">
    <location>
        <begin position="184"/>
        <end position="207"/>
    </location>
</feature>
<evidence type="ECO:0000256" key="1">
    <source>
        <dbReference type="SAM" id="Phobius"/>
    </source>
</evidence>
<evidence type="ECO:0000313" key="4">
    <source>
        <dbReference type="EMBL" id="HGB36577.1"/>
    </source>
</evidence>
<comment type="caution">
    <text evidence="4">The sequence shown here is derived from an EMBL/GenBank/DDBJ whole genome shotgun (WGS) entry which is preliminary data.</text>
</comment>
<dbReference type="InterPro" id="IPR036681">
    <property type="entry name" value="PgpA-like_sf"/>
</dbReference>
<gene>
    <name evidence="4" type="ORF">ENV38_06715</name>
</gene>
<dbReference type="CDD" id="cd06971">
    <property type="entry name" value="PgpA"/>
    <property type="match status" value="1"/>
</dbReference>
<keyword evidence="1" id="KW-0472">Membrane</keyword>
<dbReference type="SUPFAM" id="SSF101307">
    <property type="entry name" value="YutG-like"/>
    <property type="match status" value="1"/>
</dbReference>
<feature type="transmembrane region" description="Helical" evidence="1">
    <location>
        <begin position="85"/>
        <end position="103"/>
    </location>
</feature>
<feature type="transmembrane region" description="Helical" evidence="1">
    <location>
        <begin position="58"/>
        <end position="78"/>
    </location>
</feature>
<dbReference type="PANTHER" id="PTHR36305">
    <property type="entry name" value="PHOSPHATIDYLGLYCEROPHOSPHATASE A"/>
    <property type="match status" value="1"/>
</dbReference>
<dbReference type="InterPro" id="IPR006976">
    <property type="entry name" value="VanZ-like"/>
</dbReference>
<accession>A0A7V3KPM5</accession>
<proteinExistence type="predicted"/>
<dbReference type="GO" id="GO:0006629">
    <property type="term" value="P:lipid metabolic process"/>
    <property type="evidence" value="ECO:0007669"/>
    <property type="project" value="InterPro"/>
</dbReference>